<dbReference type="Gene3D" id="1.10.4080.10">
    <property type="entry name" value="ADP-ribosylation/Crystallin J1"/>
    <property type="match status" value="1"/>
</dbReference>
<dbReference type="SUPFAM" id="SSF101478">
    <property type="entry name" value="ADP-ribosylglycohydrolase"/>
    <property type="match status" value="1"/>
</dbReference>
<dbReference type="InterPro" id="IPR005502">
    <property type="entry name" value="Ribosyl_crysJ1"/>
</dbReference>
<organism evidence="1 2">
    <name type="scientific">Arthrobacter halodurans</name>
    <dbReference type="NCBI Taxonomy" id="516699"/>
    <lineage>
        <taxon>Bacteria</taxon>
        <taxon>Bacillati</taxon>
        <taxon>Actinomycetota</taxon>
        <taxon>Actinomycetes</taxon>
        <taxon>Micrococcales</taxon>
        <taxon>Micrococcaceae</taxon>
        <taxon>Arthrobacter</taxon>
    </lineage>
</organism>
<accession>A0ABV4UI78</accession>
<name>A0ABV4UI78_9MICC</name>
<proteinExistence type="predicted"/>
<dbReference type="EMBL" id="JBHDLJ010000001">
    <property type="protein sequence ID" value="MFB0833195.1"/>
    <property type="molecule type" value="Genomic_DNA"/>
</dbReference>
<comment type="caution">
    <text evidence="1">The sequence shown here is derived from an EMBL/GenBank/DDBJ whole genome shotgun (WGS) entry which is preliminary data.</text>
</comment>
<dbReference type="InterPro" id="IPR036705">
    <property type="entry name" value="Ribosyl_crysJ1_sf"/>
</dbReference>
<reference evidence="1 2" key="1">
    <citation type="submission" date="2024-09" db="EMBL/GenBank/DDBJ databases">
        <authorList>
            <person name="Salinas-Garcia M.A."/>
            <person name="Prieme A."/>
        </authorList>
    </citation>
    <scope>NUCLEOTIDE SEQUENCE [LARGE SCALE GENOMIC DNA]</scope>
    <source>
        <strain evidence="1 2">DSM 21081</strain>
    </source>
</reference>
<evidence type="ECO:0000313" key="1">
    <source>
        <dbReference type="EMBL" id="MFB0833195.1"/>
    </source>
</evidence>
<dbReference type="Pfam" id="PF03747">
    <property type="entry name" value="ADP_ribosyl_GH"/>
    <property type="match status" value="1"/>
</dbReference>
<dbReference type="RefSeq" id="WP_373970361.1">
    <property type="nucleotide sequence ID" value="NZ_JBHDLJ010000001.1"/>
</dbReference>
<keyword evidence="2" id="KW-1185">Reference proteome</keyword>
<gene>
    <name evidence="1" type="ORF">ACETWP_01225</name>
</gene>
<protein>
    <submittedName>
        <fullName evidence="1">ADP-ribosylglycohydrolase family protein</fullName>
    </submittedName>
</protein>
<dbReference type="Proteomes" id="UP001575652">
    <property type="component" value="Unassembled WGS sequence"/>
</dbReference>
<sequence length="306" mass="30963">MTSTDETPLTADEFSDRVLAVLAATAVAPTAGRAPAPDAPDGGSSLQLYLMDGLLEALEWANDGVGSDEAACMWLAGLRWYRLATGGFPPGAPEPQPRWIDRAFGALAVRGIAPADPQDLAGLAHPDMGSVGRPHLPAADGPGVLARAAVCALLPRVTRATTAKLATDAAALTHGAPDATAAAARAAILVRDALAGSDAASDADDHSGGSADGAWASLRAAVSAVTAAGELLRERPARSAERGTAAALFDAATRPLAGRPAAAAFAGALVAAAHGTAALPEDWEARTASAGVMREMTRRWRRVTFG</sequence>
<evidence type="ECO:0000313" key="2">
    <source>
        <dbReference type="Proteomes" id="UP001575652"/>
    </source>
</evidence>